<evidence type="ECO:0000313" key="3">
    <source>
        <dbReference type="Proteomes" id="UP000249620"/>
    </source>
</evidence>
<name>A0A327YUE9_9FLAO</name>
<keyword evidence="1" id="KW-0472">Membrane</keyword>
<feature type="transmembrane region" description="Helical" evidence="1">
    <location>
        <begin position="6"/>
        <end position="28"/>
    </location>
</feature>
<keyword evidence="1" id="KW-0812">Transmembrane</keyword>
<evidence type="ECO:0000256" key="1">
    <source>
        <dbReference type="SAM" id="Phobius"/>
    </source>
</evidence>
<gene>
    <name evidence="2" type="ORF">B0I03_102375</name>
</gene>
<dbReference type="Proteomes" id="UP000249620">
    <property type="component" value="Unassembled WGS sequence"/>
</dbReference>
<dbReference type="EMBL" id="QLMI01000002">
    <property type="protein sequence ID" value="RAK24513.1"/>
    <property type="molecule type" value="Genomic_DNA"/>
</dbReference>
<comment type="caution">
    <text evidence="2">The sequence shown here is derived from an EMBL/GenBank/DDBJ whole genome shotgun (WGS) entry which is preliminary data.</text>
</comment>
<keyword evidence="3" id="KW-1185">Reference proteome</keyword>
<proteinExistence type="predicted"/>
<dbReference type="OrthoDB" id="1364117at2"/>
<organism evidence="2 3">
    <name type="scientific">Flavobacterium aquaticum</name>
    <dbReference type="NCBI Taxonomy" id="1236486"/>
    <lineage>
        <taxon>Bacteria</taxon>
        <taxon>Pseudomonadati</taxon>
        <taxon>Bacteroidota</taxon>
        <taxon>Flavobacteriia</taxon>
        <taxon>Flavobacteriales</taxon>
        <taxon>Flavobacteriaceae</taxon>
        <taxon>Flavobacterium</taxon>
    </lineage>
</organism>
<evidence type="ECO:0000313" key="2">
    <source>
        <dbReference type="EMBL" id="RAK24513.1"/>
    </source>
</evidence>
<dbReference type="RefSeq" id="WP_146603254.1">
    <property type="nucleotide sequence ID" value="NZ_QLMI01000002.1"/>
</dbReference>
<sequence length="88" mass="9704">METLSIIGMIMMVLGFINAAWVGILYIISLSAVAGTKLSKKVGTANEKTDEYLEQGKATSNDLLKKLIWRLAIGCIGWLMFYIATGRF</sequence>
<accession>A0A327YUE9</accession>
<dbReference type="AlphaFoldDB" id="A0A327YUE9"/>
<keyword evidence="1" id="KW-1133">Transmembrane helix</keyword>
<feature type="transmembrane region" description="Helical" evidence="1">
    <location>
        <begin position="67"/>
        <end position="85"/>
    </location>
</feature>
<reference evidence="2 3" key="1">
    <citation type="submission" date="2018-06" db="EMBL/GenBank/DDBJ databases">
        <title>Genomic Encyclopedia of Type Strains, Phase III (KMG-III): the genomes of soil and plant-associated and newly described type strains.</title>
        <authorList>
            <person name="Whitman W."/>
        </authorList>
    </citation>
    <scope>NUCLEOTIDE SEQUENCE [LARGE SCALE GENOMIC DNA]</scope>
    <source>
        <strain evidence="2 3">CGMCC 1.12398</strain>
    </source>
</reference>
<protein>
    <submittedName>
        <fullName evidence="2">Uncharacterized protein</fullName>
    </submittedName>
</protein>